<dbReference type="SUPFAM" id="SSF53927">
    <property type="entry name" value="Cytidine deaminase-like"/>
    <property type="match status" value="1"/>
</dbReference>
<accession>A0ABV9F1H7</accession>
<dbReference type="NCBIfam" id="TIGR00129">
    <property type="entry name" value="fdhD_narQ"/>
    <property type="match status" value="1"/>
</dbReference>
<comment type="subcellular location">
    <subcellularLocation>
        <location evidence="3">Cytoplasm</location>
    </subcellularLocation>
</comment>
<name>A0ABV9F1H7_9SPHN</name>
<dbReference type="PANTHER" id="PTHR30592:SF1">
    <property type="entry name" value="SULFUR CARRIER PROTEIN FDHD"/>
    <property type="match status" value="1"/>
</dbReference>
<feature type="active site" description="Cysteine persulfide intermediate" evidence="3">
    <location>
        <position position="115"/>
    </location>
</feature>
<dbReference type="Proteomes" id="UP001595957">
    <property type="component" value="Unassembled WGS sequence"/>
</dbReference>
<keyword evidence="5" id="KW-1185">Reference proteome</keyword>
<dbReference type="RefSeq" id="WP_380805143.1">
    <property type="nucleotide sequence ID" value="NZ_JBHSFZ010000025.1"/>
</dbReference>
<gene>
    <name evidence="3 4" type="primary">fdhD</name>
    <name evidence="4" type="ORF">ACFO3E_11400</name>
</gene>
<organism evidence="4 5">
    <name type="scientific">Sphingobium tyrosinilyticum</name>
    <dbReference type="NCBI Taxonomy" id="2715436"/>
    <lineage>
        <taxon>Bacteria</taxon>
        <taxon>Pseudomonadati</taxon>
        <taxon>Pseudomonadota</taxon>
        <taxon>Alphaproteobacteria</taxon>
        <taxon>Sphingomonadales</taxon>
        <taxon>Sphingomonadaceae</taxon>
        <taxon>Sphingobium</taxon>
    </lineage>
</organism>
<evidence type="ECO:0000256" key="2">
    <source>
        <dbReference type="ARBA" id="ARBA00023150"/>
    </source>
</evidence>
<sequence length="267" mass="28202">MSAASSLTGEPSFSFTQFSRDGAAATVARELAEEAPVAIEFNGVGYAVLMATPADIAELVQGFALAERLVSAEDAPLAVDIHTTADGVIARATLPPDRVEGLLGRVRHRVSDSSCGLCGVENLEQAIRPLPFVTCRSKASRDAIFRALEQLHEHQPLNARTGATHGAALVDADGVIRAAFEDVGRHNAFDKLIGAMRRQDLSWDGGFALLSSRCSYELVEKAVLANCPLLVTISAPTRLAADRAQSAGLPLVVLARSDAMLATVTLE</sequence>
<dbReference type="Gene3D" id="3.40.140.10">
    <property type="entry name" value="Cytidine Deaminase, domain 2"/>
    <property type="match status" value="1"/>
</dbReference>
<keyword evidence="1 3" id="KW-0963">Cytoplasm</keyword>
<comment type="similarity">
    <text evidence="3">Belongs to the FdhD family.</text>
</comment>
<comment type="function">
    <text evidence="3">Required for formate dehydrogenase (FDH) activity. Acts as a sulfur carrier protein that transfers sulfur from IscS to the molybdenum cofactor prior to its insertion into FDH.</text>
</comment>
<evidence type="ECO:0000313" key="5">
    <source>
        <dbReference type="Proteomes" id="UP001595957"/>
    </source>
</evidence>
<dbReference type="Pfam" id="PF02634">
    <property type="entry name" value="FdhD-NarQ"/>
    <property type="match status" value="1"/>
</dbReference>
<comment type="caution">
    <text evidence="3">Lacks conserved residue(s) required for the propagation of feature annotation.</text>
</comment>
<protein>
    <recommendedName>
        <fullName evidence="3">Sulfur carrier protein FdhD</fullName>
    </recommendedName>
</protein>
<keyword evidence="2 3" id="KW-0501">Molybdenum cofactor biosynthesis</keyword>
<dbReference type="InterPro" id="IPR016193">
    <property type="entry name" value="Cytidine_deaminase-like"/>
</dbReference>
<dbReference type="PIRSF" id="PIRSF015626">
    <property type="entry name" value="FdhD"/>
    <property type="match status" value="1"/>
</dbReference>
<comment type="caution">
    <text evidence="4">The sequence shown here is derived from an EMBL/GenBank/DDBJ whole genome shotgun (WGS) entry which is preliminary data.</text>
</comment>
<dbReference type="InterPro" id="IPR003786">
    <property type="entry name" value="FdhD"/>
</dbReference>
<reference evidence="5" key="1">
    <citation type="journal article" date="2019" name="Int. J. Syst. Evol. Microbiol.">
        <title>The Global Catalogue of Microorganisms (GCM) 10K type strain sequencing project: providing services to taxonomists for standard genome sequencing and annotation.</title>
        <authorList>
            <consortium name="The Broad Institute Genomics Platform"/>
            <consortium name="The Broad Institute Genome Sequencing Center for Infectious Disease"/>
            <person name="Wu L."/>
            <person name="Ma J."/>
        </authorList>
    </citation>
    <scope>NUCLEOTIDE SEQUENCE [LARGE SCALE GENOMIC DNA]</scope>
    <source>
        <strain evidence="5">NBRC 103632</strain>
    </source>
</reference>
<proteinExistence type="inferred from homology"/>
<dbReference type="PANTHER" id="PTHR30592">
    <property type="entry name" value="FORMATE DEHYDROGENASE"/>
    <property type="match status" value="1"/>
</dbReference>
<evidence type="ECO:0000313" key="4">
    <source>
        <dbReference type="EMBL" id="MFC4594790.1"/>
    </source>
</evidence>
<dbReference type="Gene3D" id="3.10.20.10">
    <property type="match status" value="1"/>
</dbReference>
<evidence type="ECO:0000256" key="1">
    <source>
        <dbReference type="ARBA" id="ARBA00022490"/>
    </source>
</evidence>
<evidence type="ECO:0000256" key="3">
    <source>
        <dbReference type="HAMAP-Rule" id="MF_00187"/>
    </source>
</evidence>
<dbReference type="EMBL" id="JBHSFZ010000025">
    <property type="protein sequence ID" value="MFC4594790.1"/>
    <property type="molecule type" value="Genomic_DNA"/>
</dbReference>
<dbReference type="HAMAP" id="MF_00187">
    <property type="entry name" value="FdhD"/>
    <property type="match status" value="1"/>
</dbReference>